<dbReference type="PROSITE" id="PS51257">
    <property type="entry name" value="PROKAR_LIPOPROTEIN"/>
    <property type="match status" value="1"/>
</dbReference>
<proteinExistence type="predicted"/>
<evidence type="ECO:0000313" key="4">
    <source>
        <dbReference type="Proteomes" id="UP000247523"/>
    </source>
</evidence>
<reference evidence="2" key="3">
    <citation type="submission" date="2018-07" db="EMBL/GenBank/DDBJ databases">
        <authorList>
            <person name="Quirk P.G."/>
            <person name="Krulwich T.A."/>
        </authorList>
    </citation>
    <scope>NUCLEOTIDE SEQUENCE</scope>
    <source>
        <strain evidence="2">CCRI-19302</strain>
    </source>
</reference>
<dbReference type="AlphaFoldDB" id="A0A255IWL0"/>
<reference evidence="2 3" key="1">
    <citation type="journal article" date="2017" name="Genome Announc.">
        <title>Draft Genome Sequence of a Sporulating and Motile Strain of Lachnotalea glycerini Isolated from Water in Quebec City, Canada.</title>
        <authorList>
            <person name="Maheux A.F."/>
            <person name="Boudreau D.K."/>
            <person name="Berube E."/>
            <person name="Boissinot M."/>
            <person name="Raymond F."/>
            <person name="Brodeur S."/>
            <person name="Corbeil J."/>
            <person name="Isabel S."/>
            <person name="Omar R.F."/>
            <person name="Bergeron M.G."/>
        </authorList>
    </citation>
    <scope>NUCLEOTIDE SEQUENCE [LARGE SCALE GENOMIC DNA]</scope>
    <source>
        <strain evidence="2 3">CCRI-19302</strain>
    </source>
</reference>
<organism evidence="1 4">
    <name type="scientific">Lachnotalea glycerini</name>
    <dbReference type="NCBI Taxonomy" id="1763509"/>
    <lineage>
        <taxon>Bacteria</taxon>
        <taxon>Bacillati</taxon>
        <taxon>Bacillota</taxon>
        <taxon>Clostridia</taxon>
        <taxon>Lachnospirales</taxon>
        <taxon>Lachnospiraceae</taxon>
        <taxon>Lachnotalea</taxon>
    </lineage>
</organism>
<gene>
    <name evidence="1" type="ORF">C8E03_11635</name>
    <name evidence="2" type="ORF">CG710_011145</name>
</gene>
<accession>A0A255IWL0</accession>
<dbReference type="Proteomes" id="UP000216411">
    <property type="component" value="Unassembled WGS sequence"/>
</dbReference>
<evidence type="ECO:0000313" key="1">
    <source>
        <dbReference type="EMBL" id="PXV85602.1"/>
    </source>
</evidence>
<evidence type="ECO:0000313" key="3">
    <source>
        <dbReference type="Proteomes" id="UP000216411"/>
    </source>
</evidence>
<dbReference type="OrthoDB" id="2034652at2"/>
<dbReference type="EMBL" id="QICS01000016">
    <property type="protein sequence ID" value="PXV85602.1"/>
    <property type="molecule type" value="Genomic_DNA"/>
</dbReference>
<keyword evidence="3" id="KW-1185">Reference proteome</keyword>
<protein>
    <recommendedName>
        <fullName evidence="5">DUF5067 domain-containing protein</fullName>
    </recommendedName>
</protein>
<dbReference type="Proteomes" id="UP000247523">
    <property type="component" value="Unassembled WGS sequence"/>
</dbReference>
<evidence type="ECO:0008006" key="5">
    <source>
        <dbReference type="Google" id="ProtNLM"/>
    </source>
</evidence>
<sequence>MKKIGILMVTVLFLTGCVQQIDISDQESDMIAAYAANVTLQHDKKYNKKLVESQNAVTEQADANTPEVDKGAVSMNEETAALPDEMMGIDNTADANAAEETVPDIATTLNLEGFNITYEGFEYAKQYSDEAENEAQTEETVNSEPHVVNSLDNSVFVVLKFKVENTTDETKLCDILSLSPRLKISVNNEEPINSHASLLNNDFSTLYNEFEAHESMNVVLLAEVGQEYENSVNTIALDIVLNGQTTTFELN</sequence>
<name>A0A255IWL0_9FIRM</name>
<dbReference type="EMBL" id="NOKA02000021">
    <property type="protein sequence ID" value="RDY31138.1"/>
    <property type="molecule type" value="Genomic_DNA"/>
</dbReference>
<evidence type="ECO:0000313" key="2">
    <source>
        <dbReference type="EMBL" id="RDY31138.1"/>
    </source>
</evidence>
<comment type="caution">
    <text evidence="1">The sequence shown here is derived from an EMBL/GenBank/DDBJ whole genome shotgun (WGS) entry which is preliminary data.</text>
</comment>
<reference evidence="1 4" key="2">
    <citation type="submission" date="2018-05" db="EMBL/GenBank/DDBJ databases">
        <title>Genomic Encyclopedia of Type Strains, Phase IV (KMG-IV): sequencing the most valuable type-strain genomes for metagenomic binning, comparative biology and taxonomic classification.</title>
        <authorList>
            <person name="Goeker M."/>
        </authorList>
    </citation>
    <scope>NUCLEOTIDE SEQUENCE [LARGE SCALE GENOMIC DNA]</scope>
    <source>
        <strain evidence="1 4">DSM 28816</strain>
    </source>
</reference>
<dbReference type="RefSeq" id="WP_094375756.1">
    <property type="nucleotide sequence ID" value="NZ_NOKA02000021.1"/>
</dbReference>